<dbReference type="PANTHER" id="PTHR38340:SF1">
    <property type="entry name" value="S-LAYER PROTEIN"/>
    <property type="match status" value="1"/>
</dbReference>
<sequence length="450" mass="45982">MATRNGTNGDDTLSGTDENDTLNGLAGNDTLNGGEGDDILDGGIGADLMEGANGNDTYIVDNIGDLIEETAPNDSNSFDTVESSITWVLGENLEKLVLTGNAAINGTGNDLGNLIYGNSANNSLFAGFGDDLLDGGAGADRMEGGNGSDTYIVDNIGDQVIESSNPYYDTDTIESSISWTLGSNLERLVLTGNAAINGTGNSLNNGLTGNDANNSLFGGAGDDDLTGGGGNDILIGGNGNDLYLIYNDDIYSDANDTIVEDANGGIDLVFSAASWTLSANVENLTLYALSSLDTMYGTGNELSNEIRGDYSLDTLIGKAGNDILMSGAGNDTLIGGKGSDTLTGGTGADRFLRKYSTTAIDTITDFQVGEDLLGFSASGFGGGLAGGTVLNETQFTIGSAAADSSDRFIYNSATGGLFFDADGIGGTAQVQIFTLSSGLAMTNADIFIFA</sequence>
<dbReference type="EMBL" id="JAHHIF010000074">
    <property type="protein sequence ID" value="MBW4548857.1"/>
    <property type="molecule type" value="Genomic_DNA"/>
</dbReference>
<organism evidence="4 5">
    <name type="scientific">Symplocastrum torsivum CPER-KK1</name>
    <dbReference type="NCBI Taxonomy" id="450513"/>
    <lineage>
        <taxon>Bacteria</taxon>
        <taxon>Bacillati</taxon>
        <taxon>Cyanobacteriota</taxon>
        <taxon>Cyanophyceae</taxon>
        <taxon>Oscillatoriophycideae</taxon>
        <taxon>Oscillatoriales</taxon>
        <taxon>Microcoleaceae</taxon>
        <taxon>Symplocastrum</taxon>
    </lineage>
</organism>
<dbReference type="Gene3D" id="2.150.10.10">
    <property type="entry name" value="Serralysin-like metalloprotease, C-terminal"/>
    <property type="match status" value="3"/>
</dbReference>
<evidence type="ECO:0000256" key="3">
    <source>
        <dbReference type="SAM" id="MobiDB-lite"/>
    </source>
</evidence>
<feature type="compositionally biased region" description="Polar residues" evidence="3">
    <location>
        <begin position="1"/>
        <end position="16"/>
    </location>
</feature>
<evidence type="ECO:0000256" key="1">
    <source>
        <dbReference type="ARBA" id="ARBA00004613"/>
    </source>
</evidence>
<name>A0A951PRZ7_9CYAN</name>
<gene>
    <name evidence="4" type="ORF">KME25_31300</name>
</gene>
<dbReference type="PANTHER" id="PTHR38340">
    <property type="entry name" value="S-LAYER PROTEIN"/>
    <property type="match status" value="1"/>
</dbReference>
<comment type="subcellular location">
    <subcellularLocation>
        <location evidence="1">Secreted</location>
    </subcellularLocation>
</comment>
<reference evidence="4" key="2">
    <citation type="journal article" date="2022" name="Microbiol. Resour. Announc.">
        <title>Metagenome Sequencing to Explore Phylogenomics of Terrestrial Cyanobacteria.</title>
        <authorList>
            <person name="Ward R.D."/>
            <person name="Stajich J.E."/>
            <person name="Johansen J.R."/>
            <person name="Huntemann M."/>
            <person name="Clum A."/>
            <person name="Foster B."/>
            <person name="Foster B."/>
            <person name="Roux S."/>
            <person name="Palaniappan K."/>
            <person name="Varghese N."/>
            <person name="Mukherjee S."/>
            <person name="Reddy T.B.K."/>
            <person name="Daum C."/>
            <person name="Copeland A."/>
            <person name="Chen I.A."/>
            <person name="Ivanova N.N."/>
            <person name="Kyrpides N.C."/>
            <person name="Shapiro N."/>
            <person name="Eloe-Fadrosh E.A."/>
            <person name="Pietrasiak N."/>
        </authorList>
    </citation>
    <scope>NUCLEOTIDE SEQUENCE</scope>
    <source>
        <strain evidence="4">CPER-KK1</strain>
    </source>
</reference>
<dbReference type="SUPFAM" id="SSF51120">
    <property type="entry name" value="beta-Roll"/>
    <property type="match status" value="4"/>
</dbReference>
<dbReference type="PROSITE" id="PS00330">
    <property type="entry name" value="HEMOLYSIN_CALCIUM"/>
    <property type="match status" value="5"/>
</dbReference>
<dbReference type="GO" id="GO:0005509">
    <property type="term" value="F:calcium ion binding"/>
    <property type="evidence" value="ECO:0007669"/>
    <property type="project" value="InterPro"/>
</dbReference>
<evidence type="ECO:0000313" key="5">
    <source>
        <dbReference type="Proteomes" id="UP000753908"/>
    </source>
</evidence>
<accession>A0A951PRZ7</accession>
<evidence type="ECO:0000313" key="4">
    <source>
        <dbReference type="EMBL" id="MBW4548857.1"/>
    </source>
</evidence>
<comment type="caution">
    <text evidence="4">The sequence shown here is derived from an EMBL/GenBank/DDBJ whole genome shotgun (WGS) entry which is preliminary data.</text>
</comment>
<dbReference type="GO" id="GO:0005576">
    <property type="term" value="C:extracellular region"/>
    <property type="evidence" value="ECO:0007669"/>
    <property type="project" value="UniProtKB-SubCell"/>
</dbReference>
<proteinExistence type="predicted"/>
<keyword evidence="2" id="KW-0964">Secreted</keyword>
<dbReference type="InterPro" id="IPR001343">
    <property type="entry name" value="Hemolysn_Ca-bd"/>
</dbReference>
<evidence type="ECO:0000256" key="2">
    <source>
        <dbReference type="ARBA" id="ARBA00022525"/>
    </source>
</evidence>
<dbReference type="Pfam" id="PF00353">
    <property type="entry name" value="HemolysinCabind"/>
    <property type="match status" value="4"/>
</dbReference>
<reference evidence="4" key="1">
    <citation type="submission" date="2021-05" db="EMBL/GenBank/DDBJ databases">
        <authorList>
            <person name="Pietrasiak N."/>
            <person name="Ward R."/>
            <person name="Stajich J.E."/>
            <person name="Kurbessoian T."/>
        </authorList>
    </citation>
    <scope>NUCLEOTIDE SEQUENCE</scope>
    <source>
        <strain evidence="4">CPER-KK1</strain>
    </source>
</reference>
<dbReference type="PRINTS" id="PR00313">
    <property type="entry name" value="CABNDNGRPT"/>
</dbReference>
<dbReference type="InterPro" id="IPR050557">
    <property type="entry name" value="RTX_toxin/Mannuronan_C5-epim"/>
</dbReference>
<dbReference type="Proteomes" id="UP000753908">
    <property type="component" value="Unassembled WGS sequence"/>
</dbReference>
<feature type="region of interest" description="Disordered" evidence="3">
    <location>
        <begin position="1"/>
        <end position="34"/>
    </location>
</feature>
<dbReference type="InterPro" id="IPR011049">
    <property type="entry name" value="Serralysin-like_metalloprot_C"/>
</dbReference>
<dbReference type="InterPro" id="IPR018511">
    <property type="entry name" value="Hemolysin-typ_Ca-bd_CS"/>
</dbReference>
<protein>
    <submittedName>
        <fullName evidence="4">Calcium-binding protein</fullName>
    </submittedName>
</protein>
<dbReference type="AlphaFoldDB" id="A0A951PRZ7"/>